<comment type="similarity">
    <text evidence="1 8 10">Belongs to the FtsZ family.</text>
</comment>
<dbReference type="CDD" id="cd02201">
    <property type="entry name" value="FtsZ_type1"/>
    <property type="match status" value="1"/>
</dbReference>
<name>A0AA41YAL3_9BACT</name>
<dbReference type="RefSeq" id="WP_282591133.1">
    <property type="nucleotide sequence ID" value="NZ_JAPAAF010000007.1"/>
</dbReference>
<dbReference type="InterPro" id="IPR036525">
    <property type="entry name" value="Tubulin/FtsZ_GTPase_sf"/>
</dbReference>
<protein>
    <recommendedName>
        <fullName evidence="8 9">Cell division protein FtsZ</fullName>
    </recommendedName>
</protein>
<dbReference type="SMART" id="SM00865">
    <property type="entry name" value="Tubulin_C"/>
    <property type="match status" value="1"/>
</dbReference>
<dbReference type="GO" id="GO:0043093">
    <property type="term" value="P:FtsZ-dependent cytokinesis"/>
    <property type="evidence" value="ECO:0007669"/>
    <property type="project" value="UniProtKB-UniRule"/>
</dbReference>
<dbReference type="PANTHER" id="PTHR30314">
    <property type="entry name" value="CELL DIVISION PROTEIN FTSZ-RELATED"/>
    <property type="match status" value="1"/>
</dbReference>
<comment type="caution">
    <text evidence="14">The sequence shown here is derived from an EMBL/GenBank/DDBJ whole genome shotgun (WGS) entry which is preliminary data.</text>
</comment>
<feature type="binding site" evidence="8">
    <location>
        <position position="148"/>
    </location>
    <ligand>
        <name>GTP</name>
        <dbReference type="ChEBI" id="CHEBI:37565"/>
    </ligand>
</feature>
<keyword evidence="2 8" id="KW-0963">Cytoplasm</keyword>
<evidence type="ECO:0000256" key="1">
    <source>
        <dbReference type="ARBA" id="ARBA00009690"/>
    </source>
</evidence>
<comment type="subcellular location">
    <subcellularLocation>
        <location evidence="8">Cytoplasm</location>
    </subcellularLocation>
    <text evidence="8">Assembles at midcell at the inner surface of the cytoplasmic membrane.</text>
</comment>
<feature type="binding site" evidence="8">
    <location>
        <position position="144"/>
    </location>
    <ligand>
        <name>GTP</name>
        <dbReference type="ChEBI" id="CHEBI:37565"/>
    </ligand>
</feature>
<dbReference type="GO" id="GO:0005737">
    <property type="term" value="C:cytoplasm"/>
    <property type="evidence" value="ECO:0007669"/>
    <property type="project" value="UniProtKB-SubCell"/>
</dbReference>
<comment type="function">
    <text evidence="8 10">Essential cell division protein that forms a contractile ring structure (Z ring) at the future cell division site. The regulation of the ring assembly controls the timing and the location of cell division. One of the functions of the FtsZ ring is to recruit other cell division proteins to the septum to produce a new cell wall between the dividing cells. Binds GTP and shows GTPase activity.</text>
</comment>
<dbReference type="GO" id="GO:0051258">
    <property type="term" value="P:protein polymerization"/>
    <property type="evidence" value="ECO:0007669"/>
    <property type="project" value="UniProtKB-UniRule"/>
</dbReference>
<dbReference type="SUPFAM" id="SSF52490">
    <property type="entry name" value="Tubulin nucleotide-binding domain-like"/>
    <property type="match status" value="1"/>
</dbReference>
<evidence type="ECO:0000259" key="12">
    <source>
        <dbReference type="SMART" id="SM00864"/>
    </source>
</evidence>
<dbReference type="InterPro" id="IPR024757">
    <property type="entry name" value="FtsZ_C"/>
</dbReference>
<dbReference type="PROSITE" id="PS01135">
    <property type="entry name" value="FTSZ_2"/>
    <property type="match status" value="1"/>
</dbReference>
<evidence type="ECO:0000313" key="15">
    <source>
        <dbReference type="Proteomes" id="UP001163821"/>
    </source>
</evidence>
<dbReference type="InterPro" id="IPR020805">
    <property type="entry name" value="Cell_div_FtsZ_CS"/>
</dbReference>
<evidence type="ECO:0000256" key="8">
    <source>
        <dbReference type="HAMAP-Rule" id="MF_00909"/>
    </source>
</evidence>
<dbReference type="PRINTS" id="PR00423">
    <property type="entry name" value="CELLDVISFTSZ"/>
</dbReference>
<keyword evidence="3 8" id="KW-0132">Cell division</keyword>
<gene>
    <name evidence="8 14" type="primary">ftsZ</name>
    <name evidence="14" type="ORF">N2K84_07290</name>
</gene>
<feature type="compositionally biased region" description="Polar residues" evidence="11">
    <location>
        <begin position="465"/>
        <end position="476"/>
    </location>
</feature>
<dbReference type="HAMAP" id="MF_00909">
    <property type="entry name" value="FtsZ"/>
    <property type="match status" value="1"/>
</dbReference>
<dbReference type="AlphaFoldDB" id="A0AA41YAL3"/>
<dbReference type="PANTHER" id="PTHR30314:SF3">
    <property type="entry name" value="MITOCHONDRIAL DIVISION PROTEIN FSZA"/>
    <property type="match status" value="1"/>
</dbReference>
<dbReference type="GO" id="GO:0000917">
    <property type="term" value="P:division septum assembly"/>
    <property type="evidence" value="ECO:0007669"/>
    <property type="project" value="UniProtKB-KW"/>
</dbReference>
<dbReference type="FunFam" id="3.40.50.1440:FF:000023">
    <property type="entry name" value="Cell division protein FtsZ"/>
    <property type="match status" value="1"/>
</dbReference>
<feature type="domain" description="Tubulin/FtsZ 2-layer sandwich" evidence="13">
    <location>
        <begin position="211"/>
        <end position="330"/>
    </location>
</feature>
<dbReference type="GO" id="GO:0005525">
    <property type="term" value="F:GTP binding"/>
    <property type="evidence" value="ECO:0007669"/>
    <property type="project" value="UniProtKB-UniRule"/>
</dbReference>
<evidence type="ECO:0000256" key="11">
    <source>
        <dbReference type="SAM" id="MobiDB-lite"/>
    </source>
</evidence>
<dbReference type="Gene3D" id="3.40.50.1440">
    <property type="entry name" value="Tubulin/FtsZ, GTPase domain"/>
    <property type="match status" value="1"/>
</dbReference>
<comment type="subunit">
    <text evidence="8">Homodimer. Polymerizes to form a dynamic ring structure in a strictly GTP-dependent manner. Interacts directly with several other division proteins.</text>
</comment>
<evidence type="ECO:0000256" key="6">
    <source>
        <dbReference type="ARBA" id="ARBA00023210"/>
    </source>
</evidence>
<dbReference type="GO" id="GO:0032153">
    <property type="term" value="C:cell division site"/>
    <property type="evidence" value="ECO:0007669"/>
    <property type="project" value="UniProtKB-UniRule"/>
</dbReference>
<dbReference type="NCBIfam" id="TIGR00065">
    <property type="entry name" value="ftsZ"/>
    <property type="match status" value="1"/>
</dbReference>
<dbReference type="InterPro" id="IPR018316">
    <property type="entry name" value="Tubulin/FtsZ_2-layer-sand-dom"/>
</dbReference>
<dbReference type="PROSITE" id="PS01134">
    <property type="entry name" value="FTSZ_1"/>
    <property type="match status" value="1"/>
</dbReference>
<dbReference type="GO" id="GO:0003924">
    <property type="term" value="F:GTPase activity"/>
    <property type="evidence" value="ECO:0007669"/>
    <property type="project" value="UniProtKB-UniRule"/>
</dbReference>
<evidence type="ECO:0000256" key="7">
    <source>
        <dbReference type="ARBA" id="ARBA00023306"/>
    </source>
</evidence>
<dbReference type="Proteomes" id="UP001163821">
    <property type="component" value="Unassembled WGS sequence"/>
</dbReference>
<evidence type="ECO:0000256" key="5">
    <source>
        <dbReference type="ARBA" id="ARBA00023134"/>
    </source>
</evidence>
<accession>A0AA41YAL3</accession>
<dbReference type="InterPro" id="IPR045061">
    <property type="entry name" value="FtsZ/CetZ"/>
</dbReference>
<evidence type="ECO:0000256" key="2">
    <source>
        <dbReference type="ARBA" id="ARBA00022490"/>
    </source>
</evidence>
<evidence type="ECO:0000256" key="3">
    <source>
        <dbReference type="ARBA" id="ARBA00022618"/>
    </source>
</evidence>
<feature type="domain" description="Tubulin/FtsZ GTPase" evidence="12">
    <location>
        <begin position="17"/>
        <end position="209"/>
    </location>
</feature>
<feature type="binding site" evidence="8">
    <location>
        <position position="191"/>
    </location>
    <ligand>
        <name>GTP</name>
        <dbReference type="ChEBI" id="CHEBI:37565"/>
    </ligand>
</feature>
<evidence type="ECO:0000256" key="9">
    <source>
        <dbReference type="NCBIfam" id="TIGR00065"/>
    </source>
</evidence>
<dbReference type="SMART" id="SM00864">
    <property type="entry name" value="Tubulin"/>
    <property type="match status" value="1"/>
</dbReference>
<keyword evidence="15" id="KW-1185">Reference proteome</keyword>
<sequence length="476" mass="51624">MSSDIMNFDLEKSSGAIIKVIGVGGGGGNAVNHMYHQGIKDVGFMVCNTDAQALQNSPIPLRVQLGASLTEGRGAGNKPEIGREAAIENINDVKQAIEATTKMVFITAGMGGGTGTGAAPVIAEACKDLKILTVGIVTLPFRNEGRRRIKQAIDGIAEMESHVDSLLVINNERIREMYGDFKISEAFAKADNVLATAAKGIAEIITVPGYINVDFADVETVMRKSGVALMGSAKAEGENRALKAVEEALNSPLLNNNDIRGAQNILLNITSGSEEVTMDEIGQITDYIQAKAGHDADLIWGNGVDETLGEEISVTVIATGFSVSSIPEMMAARKTEKTYHTLVDEAQPKTTSNTAPVMTPKSKHGNAGDSFATKIDQRTFEFEVGTTPHDEFDDLYGKPKSNEFESDFSIKMDFSTSTEEMVDELENIPAYRRKKMNITDVRKKFEQKLSRFSLSPDEDDKTILRDNNSYLHDNVD</sequence>
<reference evidence="14" key="1">
    <citation type="submission" date="2022-10" db="EMBL/GenBank/DDBJ databases">
        <title>Gaoshiqiia sediminis gen. nov., sp. nov., isolated from coastal sediment.</title>
        <authorList>
            <person name="Yu W.X."/>
            <person name="Mu D.S."/>
            <person name="Du J.Z."/>
            <person name="Liang Y.Q."/>
        </authorList>
    </citation>
    <scope>NUCLEOTIDE SEQUENCE</scope>
    <source>
        <strain evidence="14">A06</strain>
    </source>
</reference>
<dbReference type="Pfam" id="PF12327">
    <property type="entry name" value="FtsZ_C"/>
    <property type="match status" value="1"/>
</dbReference>
<dbReference type="InterPro" id="IPR008280">
    <property type="entry name" value="Tub_FtsZ_C"/>
</dbReference>
<feature type="region of interest" description="Disordered" evidence="11">
    <location>
        <begin position="349"/>
        <end position="369"/>
    </location>
</feature>
<dbReference type="Pfam" id="PF00091">
    <property type="entry name" value="Tubulin"/>
    <property type="match status" value="1"/>
</dbReference>
<proteinExistence type="inferred from homology"/>
<evidence type="ECO:0000259" key="13">
    <source>
        <dbReference type="SMART" id="SM00865"/>
    </source>
</evidence>
<dbReference type="EMBL" id="JAPAAF010000007">
    <property type="protein sequence ID" value="MCW0482528.1"/>
    <property type="molecule type" value="Genomic_DNA"/>
</dbReference>
<evidence type="ECO:0000256" key="4">
    <source>
        <dbReference type="ARBA" id="ARBA00022741"/>
    </source>
</evidence>
<dbReference type="InterPro" id="IPR037103">
    <property type="entry name" value="Tubulin/FtsZ-like_C"/>
</dbReference>
<feature type="binding site" evidence="8">
    <location>
        <begin position="25"/>
        <end position="29"/>
    </location>
    <ligand>
        <name>GTP</name>
        <dbReference type="ChEBI" id="CHEBI:37565"/>
    </ligand>
</feature>
<feature type="region of interest" description="Disordered" evidence="11">
    <location>
        <begin position="456"/>
        <end position="476"/>
    </location>
</feature>
<keyword evidence="6 8" id="KW-0717">Septation</keyword>
<evidence type="ECO:0000313" key="14">
    <source>
        <dbReference type="EMBL" id="MCW0482528.1"/>
    </source>
</evidence>
<dbReference type="SUPFAM" id="SSF55307">
    <property type="entry name" value="Tubulin C-terminal domain-like"/>
    <property type="match status" value="1"/>
</dbReference>
<dbReference type="InterPro" id="IPR003008">
    <property type="entry name" value="Tubulin_FtsZ_GTPase"/>
</dbReference>
<organism evidence="14 15">
    <name type="scientific">Gaoshiqia sediminis</name>
    <dbReference type="NCBI Taxonomy" id="2986998"/>
    <lineage>
        <taxon>Bacteria</taxon>
        <taxon>Pseudomonadati</taxon>
        <taxon>Bacteroidota</taxon>
        <taxon>Bacteroidia</taxon>
        <taxon>Marinilabiliales</taxon>
        <taxon>Prolixibacteraceae</taxon>
        <taxon>Gaoshiqia</taxon>
    </lineage>
</organism>
<evidence type="ECO:0000256" key="10">
    <source>
        <dbReference type="RuleBase" id="RU000631"/>
    </source>
</evidence>
<keyword evidence="5 8" id="KW-0342">GTP-binding</keyword>
<keyword evidence="7 8" id="KW-0131">Cell cycle</keyword>
<keyword evidence="4 8" id="KW-0547">Nucleotide-binding</keyword>
<dbReference type="Gene3D" id="3.30.1330.20">
    <property type="entry name" value="Tubulin/FtsZ, C-terminal domain"/>
    <property type="match status" value="1"/>
</dbReference>
<dbReference type="InterPro" id="IPR000158">
    <property type="entry name" value="Cell_div_FtsZ"/>
</dbReference>
<feature type="binding site" evidence="8">
    <location>
        <begin position="113"/>
        <end position="115"/>
    </location>
    <ligand>
        <name>GTP</name>
        <dbReference type="ChEBI" id="CHEBI:37565"/>
    </ligand>
</feature>